<sequence>MSDILLQAVQTLCDPLTLFCMTLAMAYGILLGAIPGLTATMAVALMIPLTYSLPKNVAMVSFIAVYIGGISGGLISAILLRMPGTPSSIATTFDGYPMTRQGKAARALGIAIQASFIGGVVSAVALMAIAPPLANFAVTFGSYEYAALACFALSMVSSLSEKDRLKGLMSALLGLFSPVWGKAPLTVRGVSPSASLKWMPVLKSSPY</sequence>
<feature type="transmembrane region" description="Helical" evidence="1">
    <location>
        <begin position="142"/>
        <end position="160"/>
    </location>
</feature>
<dbReference type="InterPro" id="IPR002823">
    <property type="entry name" value="DUF112_TM"/>
</dbReference>
<accession>A0A0X8JLW2</accession>
<feature type="domain" description="DUF112" evidence="2">
    <location>
        <begin position="18"/>
        <end position="181"/>
    </location>
</feature>
<evidence type="ECO:0000259" key="2">
    <source>
        <dbReference type="Pfam" id="PF01970"/>
    </source>
</evidence>
<gene>
    <name evidence="3" type="ORF">AXF13_14035</name>
</gene>
<dbReference type="PANTHER" id="PTHR35342">
    <property type="entry name" value="TRICARBOXYLIC TRANSPORT PROTEIN"/>
    <property type="match status" value="1"/>
</dbReference>
<dbReference type="AlphaFoldDB" id="A0A0X8JLW2"/>
<protein>
    <recommendedName>
        <fullName evidence="2">DUF112 domain-containing protein</fullName>
    </recommendedName>
</protein>
<keyword evidence="1" id="KW-0812">Transmembrane</keyword>
<keyword evidence="4" id="KW-1185">Reference proteome</keyword>
<keyword evidence="1" id="KW-0472">Membrane</keyword>
<evidence type="ECO:0000256" key="1">
    <source>
        <dbReference type="SAM" id="Phobius"/>
    </source>
</evidence>
<reference evidence="4" key="1">
    <citation type="submission" date="2016-02" db="EMBL/GenBank/DDBJ databases">
        <authorList>
            <person name="Holder M.E."/>
            <person name="Ajami N.J."/>
            <person name="Petrosino J.F."/>
        </authorList>
    </citation>
    <scope>NUCLEOTIDE SEQUENCE [LARGE SCALE GENOMIC DNA]</scope>
    <source>
        <strain evidence="4">CCUG 45958</strain>
    </source>
</reference>
<dbReference type="EMBL" id="CP014229">
    <property type="protein sequence ID" value="AMD91154.1"/>
    <property type="molecule type" value="Genomic_DNA"/>
</dbReference>
<organism evidence="3 4">
    <name type="scientific">Desulfovibrio fairfieldensis</name>
    <dbReference type="NCBI Taxonomy" id="44742"/>
    <lineage>
        <taxon>Bacteria</taxon>
        <taxon>Pseudomonadati</taxon>
        <taxon>Thermodesulfobacteriota</taxon>
        <taxon>Desulfovibrionia</taxon>
        <taxon>Desulfovibrionales</taxon>
        <taxon>Desulfovibrionaceae</taxon>
        <taxon>Desulfovibrio</taxon>
    </lineage>
</organism>
<dbReference type="KEGG" id="dfi:AXF13_14035"/>
<evidence type="ECO:0000313" key="4">
    <source>
        <dbReference type="Proteomes" id="UP000069241"/>
    </source>
</evidence>
<name>A0A0X8JLW2_9BACT</name>
<keyword evidence="1" id="KW-1133">Transmembrane helix</keyword>
<feature type="transmembrane region" description="Helical" evidence="1">
    <location>
        <begin position="57"/>
        <end position="80"/>
    </location>
</feature>
<feature type="transmembrane region" description="Helical" evidence="1">
    <location>
        <begin position="107"/>
        <end position="130"/>
    </location>
</feature>
<dbReference type="Pfam" id="PF01970">
    <property type="entry name" value="TctA"/>
    <property type="match status" value="1"/>
</dbReference>
<feature type="transmembrane region" description="Helical" evidence="1">
    <location>
        <begin position="26"/>
        <end position="51"/>
    </location>
</feature>
<dbReference type="Proteomes" id="UP000069241">
    <property type="component" value="Chromosome"/>
</dbReference>
<proteinExistence type="predicted"/>
<dbReference type="STRING" id="44742.AXF13_14035"/>
<dbReference type="PANTHER" id="PTHR35342:SF5">
    <property type="entry name" value="TRICARBOXYLIC TRANSPORT PROTEIN"/>
    <property type="match status" value="1"/>
</dbReference>
<evidence type="ECO:0000313" key="3">
    <source>
        <dbReference type="EMBL" id="AMD91154.1"/>
    </source>
</evidence>